<feature type="domain" description="Gnk2-homologous" evidence="6">
    <location>
        <begin position="136"/>
        <end position="252"/>
    </location>
</feature>
<dbReference type="GO" id="GO:0005524">
    <property type="term" value="F:ATP binding"/>
    <property type="evidence" value="ECO:0007669"/>
    <property type="project" value="UniProtKB-UniRule"/>
</dbReference>
<evidence type="ECO:0000313" key="7">
    <source>
        <dbReference type="EMBL" id="JAU34695.1"/>
    </source>
</evidence>
<accession>A0A1J3ESX1</accession>
<dbReference type="PROSITE" id="PS51473">
    <property type="entry name" value="GNK2"/>
    <property type="match status" value="2"/>
</dbReference>
<keyword evidence="2" id="KW-0677">Repeat</keyword>
<dbReference type="InterPro" id="IPR011009">
    <property type="entry name" value="Kinase-like_dom_sf"/>
</dbReference>
<keyword evidence="4" id="KW-0812">Transmembrane</keyword>
<dbReference type="Pfam" id="PF01657">
    <property type="entry name" value="Stress-antifung"/>
    <property type="match status" value="2"/>
</dbReference>
<dbReference type="InterPro" id="IPR038408">
    <property type="entry name" value="GNK2_sf"/>
</dbReference>
<dbReference type="Gene3D" id="3.30.200.20">
    <property type="entry name" value="Phosphorylase Kinase, domain 1"/>
    <property type="match status" value="1"/>
</dbReference>
<keyword evidence="7" id="KW-0808">Transferase</keyword>
<evidence type="ECO:0000256" key="5">
    <source>
        <dbReference type="SAM" id="SignalP"/>
    </source>
</evidence>
<dbReference type="PROSITE" id="PS00107">
    <property type="entry name" value="PROTEIN_KINASE_ATP"/>
    <property type="match status" value="1"/>
</dbReference>
<dbReference type="AlphaFoldDB" id="A0A1J3ESX1"/>
<dbReference type="PANTHER" id="PTHR32099">
    <property type="entry name" value="CYSTEINE-RICH REPEAT SECRETORY PROTEIN"/>
    <property type="match status" value="1"/>
</dbReference>
<feature type="transmembrane region" description="Helical" evidence="4">
    <location>
        <begin position="279"/>
        <end position="301"/>
    </location>
</feature>
<organism evidence="7">
    <name type="scientific">Noccaea caerulescens</name>
    <name type="common">Alpine penny-cress</name>
    <name type="synonym">Thlaspi caerulescens</name>
    <dbReference type="NCBI Taxonomy" id="107243"/>
    <lineage>
        <taxon>Eukaryota</taxon>
        <taxon>Viridiplantae</taxon>
        <taxon>Streptophyta</taxon>
        <taxon>Embryophyta</taxon>
        <taxon>Tracheophyta</taxon>
        <taxon>Spermatophyta</taxon>
        <taxon>Magnoliopsida</taxon>
        <taxon>eudicotyledons</taxon>
        <taxon>Gunneridae</taxon>
        <taxon>Pentapetalae</taxon>
        <taxon>rosids</taxon>
        <taxon>malvids</taxon>
        <taxon>Brassicales</taxon>
        <taxon>Brassicaceae</taxon>
        <taxon>Coluteocarpeae</taxon>
        <taxon>Noccaea</taxon>
    </lineage>
</organism>
<dbReference type="FunFam" id="3.30.430.20:FF:000003">
    <property type="entry name" value="Cysteine-rich RLK (RECEPTOR-like protein kinase) 10"/>
    <property type="match status" value="1"/>
</dbReference>
<dbReference type="FunFam" id="3.30.430.20:FF:000007">
    <property type="entry name" value="Cysteine-rich receptor-like protein kinase 11"/>
    <property type="match status" value="1"/>
</dbReference>
<keyword evidence="1 5" id="KW-0732">Signal</keyword>
<keyword evidence="3" id="KW-0547">Nucleotide-binding</keyword>
<evidence type="ECO:0000259" key="6">
    <source>
        <dbReference type="PROSITE" id="PS51473"/>
    </source>
</evidence>
<dbReference type="CDD" id="cd23509">
    <property type="entry name" value="Gnk2-like"/>
    <property type="match status" value="2"/>
</dbReference>
<dbReference type="InterPro" id="IPR002902">
    <property type="entry name" value="GNK2"/>
</dbReference>
<dbReference type="EMBL" id="GEVK01018137">
    <property type="protein sequence ID" value="JAU34695.1"/>
    <property type="molecule type" value="Transcribed_RNA"/>
</dbReference>
<keyword evidence="4" id="KW-1133">Transmembrane helix</keyword>
<dbReference type="InterPro" id="IPR017441">
    <property type="entry name" value="Protein_kinase_ATP_BS"/>
</dbReference>
<keyword evidence="4" id="KW-0472">Membrane</keyword>
<feature type="signal peptide" evidence="5">
    <location>
        <begin position="1"/>
        <end position="25"/>
    </location>
</feature>
<feature type="domain" description="Gnk2-homologous" evidence="6">
    <location>
        <begin position="23"/>
        <end position="130"/>
    </location>
</feature>
<evidence type="ECO:0000256" key="3">
    <source>
        <dbReference type="PROSITE-ProRule" id="PRU10141"/>
    </source>
</evidence>
<keyword evidence="3" id="KW-0067">ATP-binding</keyword>
<evidence type="ECO:0000256" key="1">
    <source>
        <dbReference type="ARBA" id="ARBA00022729"/>
    </source>
</evidence>
<dbReference type="GO" id="GO:0016301">
    <property type="term" value="F:kinase activity"/>
    <property type="evidence" value="ECO:0007669"/>
    <property type="project" value="UniProtKB-KW"/>
</dbReference>
<protein>
    <submittedName>
        <fullName evidence="7">Putative cysteine-rich receptor-like protein kinase 30</fullName>
    </submittedName>
</protein>
<keyword evidence="7" id="KW-0418">Kinase</keyword>
<name>A0A1J3ESX1_NOCCA</name>
<gene>
    <name evidence="7" type="ORF">LC_TR7357_c0_g1_i1_g.24672</name>
</gene>
<dbReference type="Gene3D" id="3.30.430.20">
    <property type="entry name" value="Gnk2 domain, C-X8-C-X2-C motif"/>
    <property type="match status" value="2"/>
</dbReference>
<reference evidence="7" key="1">
    <citation type="submission" date="2016-07" db="EMBL/GenBank/DDBJ databases">
        <title>De novo transcriptome assembly of four accessions of the metal hyperaccumulator plant Noccaea caerulescens.</title>
        <authorList>
            <person name="Blande D."/>
            <person name="Halimaa P."/>
            <person name="Tervahauta A.I."/>
            <person name="Aarts M.G."/>
            <person name="Karenlampi S.O."/>
        </authorList>
    </citation>
    <scope>NUCLEOTIDE SEQUENCE</scope>
</reference>
<evidence type="ECO:0000256" key="4">
    <source>
        <dbReference type="SAM" id="Phobius"/>
    </source>
</evidence>
<feature type="chain" id="PRO_5009621232" evidence="5">
    <location>
        <begin position="26"/>
        <end position="401"/>
    </location>
</feature>
<sequence>MGRKSLFSLVFLLVYMSLTVVIVSAQLCLDNFGTFRPGDTFDKNRQHILSSLATEVAAKDGFFNASGGTDPDQVYAMGMCIPGAKQKLCSDCIKDASEQLIQTCPKQTSALHWSGGGETLCMARYSNQPSFRPLDIDQSSIGSNVGDLRTNITAFNIILKRLVGRMINEASSSSSGDDKSVSNSRFYLADVTALTSSQMVYALVQCTPDVSPSSCKTCLRRSVDAYNSCCLGKQGGYVYWPNCIFRWDLYPFNGAFDLLTIVPPPTLTNKDGKTIQTGAIIGIVAATVIAISLLALGAAVCRSRKKYEAFFSGTGTEDDITTAGYLQFDIKEIEASTSNFLASNKIGQGGFGVVYKGTFPNGIEVAVKRLSVTSDQGETEFKNERLHVSRICDSWTVLYQV</sequence>
<proteinExistence type="predicted"/>
<feature type="binding site" evidence="3">
    <location>
        <position position="368"/>
    </location>
    <ligand>
        <name>ATP</name>
        <dbReference type="ChEBI" id="CHEBI:30616"/>
    </ligand>
</feature>
<dbReference type="SUPFAM" id="SSF56112">
    <property type="entry name" value="Protein kinase-like (PK-like)"/>
    <property type="match status" value="1"/>
</dbReference>
<evidence type="ECO:0000256" key="2">
    <source>
        <dbReference type="ARBA" id="ARBA00022737"/>
    </source>
</evidence>
<dbReference type="PANTHER" id="PTHR32099:SF92">
    <property type="entry name" value="CYSTEINE-RICH RECEPTOR-LIKE PROTEIN KINASE 11"/>
    <property type="match status" value="1"/>
</dbReference>
<keyword evidence="7" id="KW-0675">Receptor</keyword>